<keyword evidence="11" id="KW-0694">RNA-binding</keyword>
<dbReference type="KEGG" id="chiz:HQ393_03300"/>
<organism evidence="13 14">
    <name type="scientific">Chitinibacter bivalviorum</name>
    <dbReference type="NCBI Taxonomy" id="2739434"/>
    <lineage>
        <taxon>Bacteria</taxon>
        <taxon>Pseudomonadati</taxon>
        <taxon>Pseudomonadota</taxon>
        <taxon>Betaproteobacteria</taxon>
        <taxon>Neisseriales</taxon>
        <taxon>Chitinibacteraceae</taxon>
        <taxon>Chitinibacter</taxon>
    </lineage>
</organism>
<dbReference type="EMBL" id="CP058627">
    <property type="protein sequence ID" value="QLG87359.1"/>
    <property type="molecule type" value="Genomic_DNA"/>
</dbReference>
<dbReference type="GO" id="GO:0160138">
    <property type="term" value="F:23S rRNA pseudouridine(2604) synthase activity"/>
    <property type="evidence" value="ECO:0007669"/>
    <property type="project" value="UniProtKB-EC"/>
</dbReference>
<comment type="catalytic activity">
    <reaction evidence="3">
        <text>uridine(2604) in 23S rRNA = pseudouridine(2604) in 23S rRNA</text>
        <dbReference type="Rhea" id="RHEA:38875"/>
        <dbReference type="Rhea" id="RHEA-COMP:10093"/>
        <dbReference type="Rhea" id="RHEA-COMP:10094"/>
        <dbReference type="ChEBI" id="CHEBI:65314"/>
        <dbReference type="ChEBI" id="CHEBI:65315"/>
        <dbReference type="EC" id="5.4.99.21"/>
    </reaction>
</comment>
<gene>
    <name evidence="13" type="ORF">HQ393_03300</name>
</gene>
<dbReference type="InterPro" id="IPR036986">
    <property type="entry name" value="S4_RNA-bd_sf"/>
</dbReference>
<dbReference type="InterPro" id="IPR020103">
    <property type="entry name" value="PsdUridine_synth_cat_dom_sf"/>
</dbReference>
<name>A0A7H9BFG2_9NEIS</name>
<dbReference type="CDD" id="cd00165">
    <property type="entry name" value="S4"/>
    <property type="match status" value="1"/>
</dbReference>
<dbReference type="SUPFAM" id="SSF55120">
    <property type="entry name" value="Pseudouridine synthase"/>
    <property type="match status" value="1"/>
</dbReference>
<dbReference type="GO" id="GO:0001522">
    <property type="term" value="P:pseudouridine synthesis"/>
    <property type="evidence" value="ECO:0007669"/>
    <property type="project" value="InterPro"/>
</dbReference>
<dbReference type="Pfam" id="PF01479">
    <property type="entry name" value="S4"/>
    <property type="match status" value="1"/>
</dbReference>
<evidence type="ECO:0000256" key="2">
    <source>
        <dbReference type="ARBA" id="ARBA00036390"/>
    </source>
</evidence>
<dbReference type="PROSITE" id="PS50889">
    <property type="entry name" value="S4"/>
    <property type="match status" value="1"/>
</dbReference>
<feature type="domain" description="RNA-binding S4" evidence="12">
    <location>
        <begin position="12"/>
        <end position="77"/>
    </location>
</feature>
<dbReference type="AlphaFoldDB" id="A0A7H9BFG2"/>
<dbReference type="Proteomes" id="UP000509597">
    <property type="component" value="Chromosome"/>
</dbReference>
<evidence type="ECO:0000256" key="8">
    <source>
        <dbReference type="ARBA" id="ARBA00042843"/>
    </source>
</evidence>
<evidence type="ECO:0000313" key="14">
    <source>
        <dbReference type="Proteomes" id="UP000509597"/>
    </source>
</evidence>
<evidence type="ECO:0000256" key="9">
    <source>
        <dbReference type="ARBA" id="ARBA00042890"/>
    </source>
</evidence>
<evidence type="ECO:0000256" key="4">
    <source>
        <dbReference type="ARBA" id="ARBA00038922"/>
    </source>
</evidence>
<accession>A0A7H9BFG2</accession>
<reference evidence="13 14" key="1">
    <citation type="submission" date="2020-07" db="EMBL/GenBank/DDBJ databases">
        <title>Complete genome sequence of Chitinibacter sp. 2T18.</title>
        <authorList>
            <person name="Bae J.-W."/>
            <person name="Choi J.-W."/>
        </authorList>
    </citation>
    <scope>NUCLEOTIDE SEQUENCE [LARGE SCALE GENOMIC DNA]</scope>
    <source>
        <strain evidence="13 14">2T18</strain>
    </source>
</reference>
<dbReference type="GO" id="GO:0006396">
    <property type="term" value="P:RNA processing"/>
    <property type="evidence" value="ECO:0007669"/>
    <property type="project" value="UniProtKB-ARBA"/>
</dbReference>
<evidence type="ECO:0000256" key="7">
    <source>
        <dbReference type="ARBA" id="ARBA00041697"/>
    </source>
</evidence>
<proteinExistence type="predicted"/>
<dbReference type="InterPro" id="IPR050343">
    <property type="entry name" value="RsuA_PseudoU_synthase"/>
</dbReference>
<dbReference type="SMART" id="SM00363">
    <property type="entry name" value="S4"/>
    <property type="match status" value="1"/>
</dbReference>
<evidence type="ECO:0000313" key="13">
    <source>
        <dbReference type="EMBL" id="QLG87359.1"/>
    </source>
</evidence>
<sequence length="250" mass="27917">MSTDSQKGPEAIRLSKRMAELGLCSRTQADVLIAEGRVQVDGQIVDVLGSRVLPHQDIKILETDMLSSMLAPSDKVTLLWHKPAGVAAWPGEEYTQFFVPENRAADDRSGIVWIKKHRSRLVTPLGLDADATGLVLLTQDVRLAQKLAQINDYEQEYLVWLDQVASAEQIDAMNAVKMFDEQPIKGWKTSRQSEQQLRMVIRANAEGVVPDLCDVAGLTVTAYKRNRIGRLPLGSLEVGQWRYLLPNEKV</sequence>
<keyword evidence="14" id="KW-1185">Reference proteome</keyword>
<dbReference type="SUPFAM" id="SSF55174">
    <property type="entry name" value="Alpha-L RNA-binding motif"/>
    <property type="match status" value="1"/>
</dbReference>
<dbReference type="PANTHER" id="PTHR47683">
    <property type="entry name" value="PSEUDOURIDINE SYNTHASE FAMILY PROTEIN-RELATED"/>
    <property type="match status" value="1"/>
</dbReference>
<protein>
    <recommendedName>
        <fullName evidence="5">Dual-specificity RNA pseudouridine synthase RluF</fullName>
        <ecNumber evidence="4">5.4.99.21</ecNumber>
    </recommendedName>
    <alternativeName>
        <fullName evidence="7">23S rRNA pseudouridine(2604) synthase</fullName>
    </alternativeName>
    <alternativeName>
        <fullName evidence="9">Ribosomal large subunit pseudouridine synthase F</fullName>
    </alternativeName>
    <alternativeName>
        <fullName evidence="8">rRNA pseudouridylate synthase F</fullName>
    </alternativeName>
    <alternativeName>
        <fullName evidence="10">rRNA-uridine isomerase F</fullName>
    </alternativeName>
    <alternativeName>
        <fullName evidence="6">tRNA(Tyr) pseudouridine(35) synthase</fullName>
    </alternativeName>
</protein>
<dbReference type="InterPro" id="IPR020094">
    <property type="entry name" value="TruA/RsuA/RluB/E/F_N"/>
</dbReference>
<evidence type="ECO:0000256" key="3">
    <source>
        <dbReference type="ARBA" id="ARBA00036535"/>
    </source>
</evidence>
<dbReference type="PANTHER" id="PTHR47683:SF2">
    <property type="entry name" value="RNA-BINDING S4 DOMAIN-CONTAINING PROTEIN"/>
    <property type="match status" value="1"/>
</dbReference>
<keyword evidence="1" id="KW-0413">Isomerase</keyword>
<evidence type="ECO:0000256" key="11">
    <source>
        <dbReference type="PROSITE-ProRule" id="PRU00182"/>
    </source>
</evidence>
<evidence type="ECO:0000259" key="12">
    <source>
        <dbReference type="SMART" id="SM00363"/>
    </source>
</evidence>
<dbReference type="InterPro" id="IPR002942">
    <property type="entry name" value="S4_RNA-bd"/>
</dbReference>
<comment type="catalytic activity">
    <reaction evidence="2">
        <text>uridine(35) in tRNA(Tyr) = pseudouridine(35) in tRNA(Tyr)</text>
        <dbReference type="Rhea" id="RHEA:60556"/>
        <dbReference type="Rhea" id="RHEA-COMP:15607"/>
        <dbReference type="Rhea" id="RHEA-COMP:15608"/>
        <dbReference type="ChEBI" id="CHEBI:65314"/>
        <dbReference type="ChEBI" id="CHEBI:65315"/>
    </reaction>
</comment>
<dbReference type="RefSeq" id="WP_179357443.1">
    <property type="nucleotide sequence ID" value="NZ_CP058627.1"/>
</dbReference>
<dbReference type="GO" id="GO:0003723">
    <property type="term" value="F:RNA binding"/>
    <property type="evidence" value="ECO:0007669"/>
    <property type="project" value="UniProtKB-KW"/>
</dbReference>
<evidence type="ECO:0000256" key="1">
    <source>
        <dbReference type="ARBA" id="ARBA00023235"/>
    </source>
</evidence>
<dbReference type="Gene3D" id="3.10.290.10">
    <property type="entry name" value="RNA-binding S4 domain"/>
    <property type="match status" value="1"/>
</dbReference>
<dbReference type="EC" id="5.4.99.21" evidence="4"/>
<evidence type="ECO:0000256" key="6">
    <source>
        <dbReference type="ARBA" id="ARBA00041420"/>
    </source>
</evidence>
<dbReference type="InterPro" id="IPR042092">
    <property type="entry name" value="PsdUridine_s_RsuA/RluB/E/F_cat"/>
</dbReference>
<dbReference type="Gene3D" id="3.30.70.580">
    <property type="entry name" value="Pseudouridine synthase I, catalytic domain, N-terminal subdomain"/>
    <property type="match status" value="1"/>
</dbReference>
<dbReference type="Gene3D" id="3.30.70.1560">
    <property type="entry name" value="Alpha-L RNA-binding motif"/>
    <property type="match status" value="1"/>
</dbReference>
<evidence type="ECO:0000256" key="10">
    <source>
        <dbReference type="ARBA" id="ARBA00043147"/>
    </source>
</evidence>
<evidence type="ECO:0000256" key="5">
    <source>
        <dbReference type="ARBA" id="ARBA00039989"/>
    </source>
</evidence>